<keyword evidence="6 10" id="KW-0418">Kinase</keyword>
<dbReference type="EMBL" id="MG807320">
    <property type="protein sequence ID" value="AVL94539.1"/>
    <property type="molecule type" value="Genomic_DNA"/>
</dbReference>
<evidence type="ECO:0000259" key="9">
    <source>
        <dbReference type="PROSITE" id="PS50011"/>
    </source>
</evidence>
<keyword evidence="7" id="KW-0067">ATP-binding</keyword>
<keyword evidence="2 10" id="KW-0723">Serine/threonine-protein kinase</keyword>
<dbReference type="Pfam" id="PF00134">
    <property type="entry name" value="Cyclin_N"/>
    <property type="match status" value="1"/>
</dbReference>
<protein>
    <recommendedName>
        <fullName evidence="1">cyclin-dependent kinase</fullName>
        <ecNumber evidence="1">2.7.11.22</ecNumber>
    </recommendedName>
</protein>
<dbReference type="PROSITE" id="PS50011">
    <property type="entry name" value="PROTEIN_KINASE_DOM"/>
    <property type="match status" value="1"/>
</dbReference>
<dbReference type="GO" id="GO:0051301">
    <property type="term" value="P:cell division"/>
    <property type="evidence" value="ECO:0007669"/>
    <property type="project" value="UniProtKB-KW"/>
</dbReference>
<dbReference type="Pfam" id="PF00069">
    <property type="entry name" value="Pkinase"/>
    <property type="match status" value="1"/>
</dbReference>
<dbReference type="GO" id="GO:0030332">
    <property type="term" value="F:cyclin binding"/>
    <property type="evidence" value="ECO:0007669"/>
    <property type="project" value="TreeGrafter"/>
</dbReference>
<dbReference type="InterPro" id="IPR036915">
    <property type="entry name" value="Cyclin-like_sf"/>
</dbReference>
<dbReference type="PANTHER" id="PTHR24056:SF254">
    <property type="entry name" value="CYCLIN-DEPENDENT KINASE 2"/>
    <property type="match status" value="1"/>
</dbReference>
<reference evidence="11" key="1">
    <citation type="submission" date="2018-01" db="EMBL/GenBank/DDBJ databases">
        <title>Testimony of 'menage a trois' revealed by the proteome of Megavirus virophage.</title>
        <authorList>
            <person name="Jeudy S."/>
            <person name="Bertaux L."/>
            <person name="Alempic J.-M."/>
            <person name="Lartigue A."/>
            <person name="Legendre M."/>
            <person name="Philippe N."/>
            <person name="Beucher L."/>
            <person name="Biondi E."/>
            <person name="Juul S."/>
            <person name="Turner D."/>
            <person name="Coute Y."/>
            <person name="Claverie J.-M."/>
            <person name="Abergel C."/>
        </authorList>
    </citation>
    <scope>NUCLEOTIDE SEQUENCE [LARGE SCALE GENOMIC DNA]</scope>
</reference>
<evidence type="ECO:0000256" key="2">
    <source>
        <dbReference type="ARBA" id="ARBA00022527"/>
    </source>
</evidence>
<dbReference type="GO" id="GO:0010468">
    <property type="term" value="P:regulation of gene expression"/>
    <property type="evidence" value="ECO:0007669"/>
    <property type="project" value="TreeGrafter"/>
</dbReference>
<dbReference type="GO" id="GO:0007165">
    <property type="term" value="P:signal transduction"/>
    <property type="evidence" value="ECO:0007669"/>
    <property type="project" value="TreeGrafter"/>
</dbReference>
<dbReference type="SMART" id="SM00385">
    <property type="entry name" value="CYCLIN"/>
    <property type="match status" value="1"/>
</dbReference>
<dbReference type="SUPFAM" id="SSF47954">
    <property type="entry name" value="Cyclin-like"/>
    <property type="match status" value="1"/>
</dbReference>
<accession>A0A2P1EKX0</accession>
<dbReference type="EC" id="2.7.11.22" evidence="1"/>
<dbReference type="PROSITE" id="PS00109">
    <property type="entry name" value="PROTEIN_KINASE_TYR"/>
    <property type="match status" value="1"/>
</dbReference>
<dbReference type="InterPro" id="IPR050108">
    <property type="entry name" value="CDK"/>
</dbReference>
<dbReference type="GO" id="GO:0004693">
    <property type="term" value="F:cyclin-dependent protein serine/threonine kinase activity"/>
    <property type="evidence" value="ECO:0007669"/>
    <property type="project" value="UniProtKB-EC"/>
</dbReference>
<evidence type="ECO:0000256" key="6">
    <source>
        <dbReference type="ARBA" id="ARBA00022777"/>
    </source>
</evidence>
<dbReference type="InterPro" id="IPR006671">
    <property type="entry name" value="Cyclin_N"/>
</dbReference>
<dbReference type="FunFam" id="1.10.472.10:FF:000001">
    <property type="entry name" value="G2/mitotic-specific cyclin"/>
    <property type="match status" value="1"/>
</dbReference>
<dbReference type="InterPro" id="IPR000719">
    <property type="entry name" value="Prot_kinase_dom"/>
</dbReference>
<dbReference type="InterPro" id="IPR013763">
    <property type="entry name" value="Cyclin-like_dom"/>
</dbReference>
<evidence type="ECO:0000256" key="3">
    <source>
        <dbReference type="ARBA" id="ARBA00022618"/>
    </source>
</evidence>
<proteinExistence type="predicted"/>
<keyword evidence="8" id="KW-0131">Cell cycle</keyword>
<evidence type="ECO:0000256" key="5">
    <source>
        <dbReference type="ARBA" id="ARBA00022741"/>
    </source>
</evidence>
<dbReference type="Gene3D" id="1.10.510.10">
    <property type="entry name" value="Transferase(Phosphotransferase) domain 1"/>
    <property type="match status" value="1"/>
</dbReference>
<dbReference type="SUPFAM" id="SSF56112">
    <property type="entry name" value="Protein kinase-like (PK-like)"/>
    <property type="match status" value="1"/>
</dbReference>
<keyword evidence="3" id="KW-0132">Cell division</keyword>
<keyword evidence="5" id="KW-0547">Nucleotide-binding</keyword>
<keyword evidence="11" id="KW-1185">Reference proteome</keyword>
<dbReference type="GO" id="GO:0000307">
    <property type="term" value="C:cyclin-dependent protein kinase holoenzyme complex"/>
    <property type="evidence" value="ECO:0007669"/>
    <property type="project" value="TreeGrafter"/>
</dbReference>
<evidence type="ECO:0000256" key="8">
    <source>
        <dbReference type="ARBA" id="ARBA00023306"/>
    </source>
</evidence>
<evidence type="ECO:0000256" key="7">
    <source>
        <dbReference type="ARBA" id="ARBA00022840"/>
    </source>
</evidence>
<dbReference type="InterPro" id="IPR008266">
    <property type="entry name" value="Tyr_kinase_AS"/>
</dbReference>
<evidence type="ECO:0000256" key="4">
    <source>
        <dbReference type="ARBA" id="ARBA00022679"/>
    </source>
</evidence>
<gene>
    <name evidence="10" type="ORF">mc_153</name>
</gene>
<dbReference type="PANTHER" id="PTHR24056">
    <property type="entry name" value="CELL DIVISION PROTEIN KINASE"/>
    <property type="match status" value="1"/>
</dbReference>
<sequence length="539" mass="63126">MNYFEKHTTLTENMRVILLDWLMEVTLEYDCSHTCYNLSVVLLDEFLSHTDEIIEKKSLQAVGISCLNIASKITDTFSPHVDEFCYICANTYSVDILNMWELKILHTFKFQVYRNTATHYFKSMCFEKEINIEDGMLAKFMILISLMNIDYACFNQKLLAKSSIKLSQAINHNPETVNELVQSDKIYLYLLSQIIKYPSENYDGIESFAKIYKISKEKLLSIKSLVKTNLIYTRDSYPEYILNLNPIVQYSETSFKEQKYIKTLGSGTYGTVYHTKMDGKDLASKKIHQVDEGVGQIMLRELNNLCYLKNKNITKVYGYFYDKSELYIGMELMSCDLAYKLENNKLSNSTKFNYIMQLLNGLKHMHKKKIIHRDLSCKNILISENDILKISDFGCSRQYIHSESTNNFSKEVCSLWYRPIDIVLGKYPYNEKMDIWSCGCIIGAILRGNYLFKSDNELSFIDDVFKIFGTPTEKYYPQVTQWPNFPKNIPIYPFKGFTDLDEKYPNQTKILYKMFSYDPVERPTIEEIYRMFADSFSTQ</sequence>
<feature type="domain" description="Protein kinase" evidence="9">
    <location>
        <begin position="258"/>
        <end position="537"/>
    </location>
</feature>
<keyword evidence="4" id="KW-0808">Transferase</keyword>
<dbReference type="Gene3D" id="1.10.472.10">
    <property type="entry name" value="Cyclin-like"/>
    <property type="match status" value="2"/>
</dbReference>
<evidence type="ECO:0000313" key="10">
    <source>
        <dbReference type="EMBL" id="AVL94539.1"/>
    </source>
</evidence>
<name>A0A2P1EKX0_9VIRU</name>
<organism evidence="10 11">
    <name type="scientific">Moumouvirus australiensis</name>
    <dbReference type="NCBI Taxonomy" id="2109587"/>
    <lineage>
        <taxon>Viruses</taxon>
        <taxon>Varidnaviria</taxon>
        <taxon>Bamfordvirae</taxon>
        <taxon>Nucleocytoviricota</taxon>
        <taxon>Megaviricetes</taxon>
        <taxon>Imitervirales</taxon>
        <taxon>Mimiviridae</taxon>
        <taxon>Megamimivirinae</taxon>
        <taxon>Moumouvirus</taxon>
        <taxon>Moumouvirus australiense</taxon>
    </lineage>
</organism>
<evidence type="ECO:0000256" key="1">
    <source>
        <dbReference type="ARBA" id="ARBA00012425"/>
    </source>
</evidence>
<dbReference type="GO" id="GO:0005524">
    <property type="term" value="F:ATP binding"/>
    <property type="evidence" value="ECO:0007669"/>
    <property type="project" value="UniProtKB-KW"/>
</dbReference>
<dbReference type="InterPro" id="IPR011009">
    <property type="entry name" value="Kinase-like_dom_sf"/>
</dbReference>
<evidence type="ECO:0000313" key="11">
    <source>
        <dbReference type="Proteomes" id="UP000289600"/>
    </source>
</evidence>
<dbReference type="Proteomes" id="UP000289600">
    <property type="component" value="Segment"/>
</dbReference>
<dbReference type="Gene3D" id="3.30.200.20">
    <property type="entry name" value="Phosphorylase Kinase, domain 1"/>
    <property type="match status" value="1"/>
</dbReference>